<name>A0ABR9ZT16_9FIRM</name>
<protein>
    <submittedName>
        <fullName evidence="2">Uncharacterized protein</fullName>
    </submittedName>
</protein>
<accession>A0ABR9ZT16</accession>
<evidence type="ECO:0000313" key="2">
    <source>
        <dbReference type="EMBL" id="MBF4693624.1"/>
    </source>
</evidence>
<organism evidence="2 3">
    <name type="scientific">Fusibacter ferrireducens</name>
    <dbReference type="NCBI Taxonomy" id="2785058"/>
    <lineage>
        <taxon>Bacteria</taxon>
        <taxon>Bacillati</taxon>
        <taxon>Bacillota</taxon>
        <taxon>Clostridia</taxon>
        <taxon>Eubacteriales</taxon>
        <taxon>Eubacteriales Family XII. Incertae Sedis</taxon>
        <taxon>Fusibacter</taxon>
    </lineage>
</organism>
<reference evidence="2 3" key="1">
    <citation type="submission" date="2020-11" db="EMBL/GenBank/DDBJ databases">
        <title>Fusibacter basophilias sp. nov.</title>
        <authorList>
            <person name="Qiu D."/>
        </authorList>
    </citation>
    <scope>NUCLEOTIDE SEQUENCE [LARGE SCALE GENOMIC DNA]</scope>
    <source>
        <strain evidence="2 3">Q10-2</strain>
    </source>
</reference>
<keyword evidence="1" id="KW-0472">Membrane</keyword>
<sequence length="104" mass="12244">MKALLFEYRFVVAVIAAVFLFALLEWQQFKVILYQLMLKAKSMAKDLVLNSGEAQEEWVLEKAYLYLPIRIRILIPKEVMRKIIKYLYHVAKDYLDDGKVNSSV</sequence>
<keyword evidence="1" id="KW-0812">Transmembrane</keyword>
<gene>
    <name evidence="2" type="ORF">ISU02_10850</name>
</gene>
<evidence type="ECO:0000256" key="1">
    <source>
        <dbReference type="SAM" id="Phobius"/>
    </source>
</evidence>
<dbReference type="Proteomes" id="UP000614200">
    <property type="component" value="Unassembled WGS sequence"/>
</dbReference>
<keyword evidence="3" id="KW-1185">Reference proteome</keyword>
<dbReference type="RefSeq" id="WP_194701867.1">
    <property type="nucleotide sequence ID" value="NZ_JADKNH010000006.1"/>
</dbReference>
<comment type="caution">
    <text evidence="2">The sequence shown here is derived from an EMBL/GenBank/DDBJ whole genome shotgun (WGS) entry which is preliminary data.</text>
</comment>
<proteinExistence type="predicted"/>
<keyword evidence="1" id="KW-1133">Transmembrane helix</keyword>
<evidence type="ECO:0000313" key="3">
    <source>
        <dbReference type="Proteomes" id="UP000614200"/>
    </source>
</evidence>
<feature type="transmembrane region" description="Helical" evidence="1">
    <location>
        <begin position="6"/>
        <end position="24"/>
    </location>
</feature>
<dbReference type="EMBL" id="JADKNH010000006">
    <property type="protein sequence ID" value="MBF4693624.1"/>
    <property type="molecule type" value="Genomic_DNA"/>
</dbReference>